<accession>A0A3P8YLH3</accession>
<organism evidence="2 3">
    <name type="scientific">Esox lucius</name>
    <name type="common">Northern pike</name>
    <dbReference type="NCBI Taxonomy" id="8010"/>
    <lineage>
        <taxon>Eukaryota</taxon>
        <taxon>Metazoa</taxon>
        <taxon>Chordata</taxon>
        <taxon>Craniata</taxon>
        <taxon>Vertebrata</taxon>
        <taxon>Euteleostomi</taxon>
        <taxon>Actinopterygii</taxon>
        <taxon>Neopterygii</taxon>
        <taxon>Teleostei</taxon>
        <taxon>Protacanthopterygii</taxon>
        <taxon>Esociformes</taxon>
        <taxon>Esocidae</taxon>
        <taxon>Esox</taxon>
    </lineage>
</organism>
<dbReference type="GO" id="GO:0005886">
    <property type="term" value="C:plasma membrane"/>
    <property type="evidence" value="ECO:0007669"/>
    <property type="project" value="TreeGrafter"/>
</dbReference>
<dbReference type="FunCoup" id="A0A3P8YLH3">
    <property type="interactions" value="548"/>
</dbReference>
<evidence type="ECO:0000259" key="1">
    <source>
        <dbReference type="Pfam" id="PF01108"/>
    </source>
</evidence>
<evidence type="ECO:0000313" key="2">
    <source>
        <dbReference type="Ensembl" id="ENSELUP00000017453.3"/>
    </source>
</evidence>
<proteinExistence type="predicted"/>
<name>A0A3P8YLH3_ESOLU</name>
<feature type="domain" description="Fibronectin type-III" evidence="1">
    <location>
        <begin position="68"/>
        <end position="114"/>
    </location>
</feature>
<dbReference type="AlphaFoldDB" id="A0A3P8YLH3"/>
<dbReference type="InterPro" id="IPR003961">
    <property type="entry name" value="FN3_dom"/>
</dbReference>
<reference evidence="2" key="3">
    <citation type="submission" date="2025-08" db="UniProtKB">
        <authorList>
            <consortium name="Ensembl"/>
        </authorList>
    </citation>
    <scope>IDENTIFICATION</scope>
</reference>
<reference evidence="2" key="4">
    <citation type="submission" date="2025-09" db="UniProtKB">
        <authorList>
            <consortium name="Ensembl"/>
        </authorList>
    </citation>
    <scope>IDENTIFICATION</scope>
</reference>
<dbReference type="InterPro" id="IPR013783">
    <property type="entry name" value="Ig-like_fold"/>
</dbReference>
<dbReference type="Bgee" id="ENSELUG00000017154">
    <property type="expression patterns" value="Expressed in pharyngeal gill and 7 other cell types or tissues"/>
</dbReference>
<dbReference type="Gene3D" id="2.60.40.10">
    <property type="entry name" value="Immunoglobulins"/>
    <property type="match status" value="2"/>
</dbReference>
<dbReference type="Pfam" id="PF01108">
    <property type="entry name" value="Tissue_fac"/>
    <property type="match status" value="1"/>
</dbReference>
<dbReference type="InterPro" id="IPR050650">
    <property type="entry name" value="Type-II_Cytokine-TF_Rcpt"/>
</dbReference>
<dbReference type="InParanoid" id="A0A3P8YLH3"/>
<dbReference type="GO" id="GO:0042015">
    <property type="term" value="F:interleukin-20 binding"/>
    <property type="evidence" value="ECO:0007669"/>
    <property type="project" value="TreeGrafter"/>
</dbReference>
<dbReference type="PANTHER" id="PTHR20859">
    <property type="entry name" value="INTERFERON/INTERLEUKIN RECEPTOR"/>
    <property type="match status" value="1"/>
</dbReference>
<dbReference type="GO" id="GO:0004896">
    <property type="term" value="F:cytokine receptor activity"/>
    <property type="evidence" value="ECO:0007669"/>
    <property type="project" value="TreeGrafter"/>
</dbReference>
<keyword evidence="3" id="KW-1185">Reference proteome</keyword>
<dbReference type="GeneTree" id="ENSGT00940000176074"/>
<protein>
    <recommendedName>
        <fullName evidence="1">Fibronectin type-III domain-containing protein</fullName>
    </recommendedName>
</protein>
<dbReference type="Ensembl" id="ENSELUT00000027100.3">
    <property type="protein sequence ID" value="ENSELUP00000017453.3"/>
    <property type="gene ID" value="ENSELUG00000017154.3"/>
</dbReference>
<dbReference type="Proteomes" id="UP000265140">
    <property type="component" value="Chromosome 3"/>
</dbReference>
<dbReference type="PANTHER" id="PTHR20859:SF48">
    <property type="entry name" value="INTERLEUKIN-20 RECEPTOR SUBUNIT BETA"/>
    <property type="match status" value="1"/>
</dbReference>
<reference evidence="3" key="1">
    <citation type="journal article" date="2014" name="PLoS ONE">
        <title>The genome and linkage map of the northern pike (Esox lucius): conserved synteny revealed between the salmonid sister group and the Neoteleostei.</title>
        <authorList>
            <person name="Rondeau E.B."/>
            <person name="Minkley D.R."/>
            <person name="Leong J.S."/>
            <person name="Messmer A.M."/>
            <person name="Jantzen J.R."/>
            <person name="von Schalburg K.R."/>
            <person name="Lemon C."/>
            <person name="Bird N.H."/>
            <person name="Koop B.F."/>
        </authorList>
    </citation>
    <scope>NUCLEOTIDE SEQUENCE</scope>
</reference>
<sequence length="312" mass="34257">MHHLCSGCVIMHRLCSGCVIMHRLCSGCVIMHRLCSGCVIMHCLCSGCVIMHWLTHLRLSCREFELRFLNGTWEDVVGCKQINQTTCDLTVELGSDSDYNIRVRAECGSHVSTWAELGRPFNRKETNLTVPAMIVTTMGDALQVMFKDLPLTVAMKVTIWKKGEELKVRLHMFYSMNSNTGMVSVLTGPGTTWLKPTAVTVAVVIMVGLVLVLSWSLTTCSPESCHGCLSKEQLPTALVSIGPALTERDAPLSRVCCVNVERRHWCFECGTVCGSMFSPFLCHLSSSGLIGQSKDSSCILKRSVASLSSPSC</sequence>
<dbReference type="SUPFAM" id="SSF49265">
    <property type="entry name" value="Fibronectin type III"/>
    <property type="match status" value="1"/>
</dbReference>
<reference evidence="2" key="2">
    <citation type="submission" date="2020-02" db="EMBL/GenBank/DDBJ databases">
        <title>Esox lucius (northern pike) genome, fEsoLuc1, primary haplotype.</title>
        <authorList>
            <person name="Myers G."/>
            <person name="Karagic N."/>
            <person name="Meyer A."/>
            <person name="Pippel M."/>
            <person name="Reichard M."/>
            <person name="Winkler S."/>
            <person name="Tracey A."/>
            <person name="Sims Y."/>
            <person name="Howe K."/>
            <person name="Rhie A."/>
            <person name="Formenti G."/>
            <person name="Durbin R."/>
            <person name="Fedrigo O."/>
            <person name="Jarvis E.D."/>
        </authorList>
    </citation>
    <scope>NUCLEOTIDE SEQUENCE [LARGE SCALE GENOMIC DNA]</scope>
</reference>
<dbReference type="InterPro" id="IPR036116">
    <property type="entry name" value="FN3_sf"/>
</dbReference>
<evidence type="ECO:0000313" key="3">
    <source>
        <dbReference type="Proteomes" id="UP000265140"/>
    </source>
</evidence>